<evidence type="ECO:0000313" key="1">
    <source>
        <dbReference type="EMBL" id="KAL3880950.1"/>
    </source>
</evidence>
<reference evidence="1 2" key="1">
    <citation type="submission" date="2024-11" db="EMBL/GenBank/DDBJ databases">
        <title>Chromosome-level genome assembly of the freshwater bivalve Anodonta woodiana.</title>
        <authorList>
            <person name="Chen X."/>
        </authorList>
    </citation>
    <scope>NUCLEOTIDE SEQUENCE [LARGE SCALE GENOMIC DNA]</scope>
    <source>
        <strain evidence="1">MN2024</strain>
        <tissue evidence="1">Gills</tissue>
    </source>
</reference>
<dbReference type="AlphaFoldDB" id="A0ABD3X5E4"/>
<name>A0ABD3X5E4_SINWO</name>
<accession>A0ABD3X5E4</accession>
<comment type="caution">
    <text evidence="1">The sequence shown here is derived from an EMBL/GenBank/DDBJ whole genome shotgun (WGS) entry which is preliminary data.</text>
</comment>
<proteinExistence type="predicted"/>
<keyword evidence="2" id="KW-1185">Reference proteome</keyword>
<dbReference type="Proteomes" id="UP001634394">
    <property type="component" value="Unassembled WGS sequence"/>
</dbReference>
<evidence type="ECO:0000313" key="2">
    <source>
        <dbReference type="Proteomes" id="UP001634394"/>
    </source>
</evidence>
<protein>
    <submittedName>
        <fullName evidence="1">Uncharacterized protein</fullName>
    </submittedName>
</protein>
<gene>
    <name evidence="1" type="ORF">ACJMK2_033152</name>
</gene>
<sequence length="107" mass="12240">MAAKEDGLSAYTNGLPNEARSRYRQKINSIKDFKGLSDPYTLKCGWMLDSSIWPDLTFGDIYCYLVDNTKEKENKVTHKSIYIYSKDLDVDVKFMTDKLTTILIVAA</sequence>
<organism evidence="1 2">
    <name type="scientific">Sinanodonta woodiana</name>
    <name type="common">Chinese pond mussel</name>
    <name type="synonym">Anodonta woodiana</name>
    <dbReference type="NCBI Taxonomy" id="1069815"/>
    <lineage>
        <taxon>Eukaryota</taxon>
        <taxon>Metazoa</taxon>
        <taxon>Spiralia</taxon>
        <taxon>Lophotrochozoa</taxon>
        <taxon>Mollusca</taxon>
        <taxon>Bivalvia</taxon>
        <taxon>Autobranchia</taxon>
        <taxon>Heteroconchia</taxon>
        <taxon>Palaeoheterodonta</taxon>
        <taxon>Unionida</taxon>
        <taxon>Unionoidea</taxon>
        <taxon>Unionidae</taxon>
        <taxon>Unioninae</taxon>
        <taxon>Sinanodonta</taxon>
    </lineage>
</organism>
<dbReference type="EMBL" id="JBJQND010000004">
    <property type="protein sequence ID" value="KAL3880950.1"/>
    <property type="molecule type" value="Genomic_DNA"/>
</dbReference>